<evidence type="ECO:0000256" key="8">
    <source>
        <dbReference type="ARBA" id="ARBA00023136"/>
    </source>
</evidence>
<evidence type="ECO:0000256" key="7">
    <source>
        <dbReference type="ARBA" id="ARBA00023098"/>
    </source>
</evidence>
<sequence length="219" mass="23361">MTQHEPQGREPKLKLCSDEASDAILTIPNAISFVRLCLVPVFLALLFSGNDLGAAVLFALAAGTDFIDGQIARRTNAVSKLGQVLDPVVDRALMVTAVISLLLVGRLPLWVIVLVLVRDLGLLVAGAWALSRWRVRVPVAFAGKLATTFMFVGFTGLLLNVPQVPGLGLVDIAWLPGFSGEPCSWGIWFIYAGLCISCGVTARYAVEGVRALRAAMAMA</sequence>
<dbReference type="InterPro" id="IPR050324">
    <property type="entry name" value="CDP-alcohol_PTase-I"/>
</dbReference>
<keyword evidence="14" id="KW-1185">Reference proteome</keyword>
<keyword evidence="3" id="KW-0444">Lipid biosynthesis</keyword>
<dbReference type="AlphaFoldDB" id="A0A6M8J077"/>
<dbReference type="PANTHER" id="PTHR14269">
    <property type="entry name" value="CDP-DIACYLGLYCEROL--GLYCEROL-3-PHOSPHATE 3-PHOSPHATIDYLTRANSFERASE-RELATED"/>
    <property type="match status" value="1"/>
</dbReference>
<keyword evidence="6 12" id="KW-1133">Transmembrane helix</keyword>
<keyword evidence="5 12" id="KW-0812">Transmembrane</keyword>
<evidence type="ECO:0000256" key="2">
    <source>
        <dbReference type="ARBA" id="ARBA00010441"/>
    </source>
</evidence>
<dbReference type="InterPro" id="IPR048254">
    <property type="entry name" value="CDP_ALCOHOL_P_TRANSF_CS"/>
</dbReference>
<name>A0A6M8J077_9ACTN</name>
<feature type="transmembrane region" description="Helical" evidence="12">
    <location>
        <begin position="41"/>
        <end position="63"/>
    </location>
</feature>
<evidence type="ECO:0000256" key="10">
    <source>
        <dbReference type="ARBA" id="ARBA00023264"/>
    </source>
</evidence>
<keyword evidence="9" id="KW-0594">Phospholipid biosynthesis</keyword>
<keyword evidence="8 12" id="KW-0472">Membrane</keyword>
<evidence type="ECO:0000256" key="9">
    <source>
        <dbReference type="ARBA" id="ARBA00023209"/>
    </source>
</evidence>
<evidence type="ECO:0000256" key="4">
    <source>
        <dbReference type="ARBA" id="ARBA00022679"/>
    </source>
</evidence>
<evidence type="ECO:0000256" key="3">
    <source>
        <dbReference type="ARBA" id="ARBA00022516"/>
    </source>
</evidence>
<accession>A0A6M8J077</accession>
<dbReference type="EMBL" id="CP053716">
    <property type="protein sequence ID" value="QKF06957.1"/>
    <property type="molecule type" value="Genomic_DNA"/>
</dbReference>
<organism evidence="13 14">
    <name type="scientific">Berryella wangjianweii</name>
    <dbReference type="NCBI Taxonomy" id="2734634"/>
    <lineage>
        <taxon>Bacteria</taxon>
        <taxon>Bacillati</taxon>
        <taxon>Actinomycetota</taxon>
        <taxon>Coriobacteriia</taxon>
        <taxon>Eggerthellales</taxon>
        <taxon>Eggerthellaceae</taxon>
        <taxon>Berryella</taxon>
    </lineage>
</organism>
<dbReference type="InterPro" id="IPR000462">
    <property type="entry name" value="CDP-OH_P_trans"/>
</dbReference>
<dbReference type="GO" id="GO:0016020">
    <property type="term" value="C:membrane"/>
    <property type="evidence" value="ECO:0007669"/>
    <property type="project" value="UniProtKB-SubCell"/>
</dbReference>
<evidence type="ECO:0000256" key="6">
    <source>
        <dbReference type="ARBA" id="ARBA00022989"/>
    </source>
</evidence>
<evidence type="ECO:0000256" key="11">
    <source>
        <dbReference type="RuleBase" id="RU003750"/>
    </source>
</evidence>
<evidence type="ECO:0000256" key="12">
    <source>
        <dbReference type="SAM" id="Phobius"/>
    </source>
</evidence>
<dbReference type="InterPro" id="IPR043130">
    <property type="entry name" value="CDP-OH_PTrfase_TM_dom"/>
</dbReference>
<dbReference type="PANTHER" id="PTHR14269:SF62">
    <property type="entry name" value="CDP-DIACYLGLYCEROL--GLYCEROL-3-PHOSPHATE 3-PHOSPHATIDYLTRANSFERASE 1, CHLOROPLASTIC"/>
    <property type="match status" value="1"/>
</dbReference>
<comment type="similarity">
    <text evidence="2 11">Belongs to the CDP-alcohol phosphatidyltransferase class-I family.</text>
</comment>
<dbReference type="Pfam" id="PF01066">
    <property type="entry name" value="CDP-OH_P_transf"/>
    <property type="match status" value="1"/>
</dbReference>
<dbReference type="KEGG" id="bwa:HLV38_01580"/>
<proteinExistence type="inferred from homology"/>
<keyword evidence="4 11" id="KW-0808">Transferase</keyword>
<evidence type="ECO:0000256" key="1">
    <source>
        <dbReference type="ARBA" id="ARBA00004141"/>
    </source>
</evidence>
<protein>
    <submittedName>
        <fullName evidence="13">CDP-alcohol phosphatidyltransferase family protein</fullName>
    </submittedName>
</protein>
<comment type="subcellular location">
    <subcellularLocation>
        <location evidence="1">Membrane</location>
        <topology evidence="1">Multi-pass membrane protein</topology>
    </subcellularLocation>
</comment>
<keyword evidence="7" id="KW-0443">Lipid metabolism</keyword>
<reference evidence="14" key="1">
    <citation type="submission" date="2020-05" db="EMBL/GenBank/DDBJ databases">
        <title>Novel species in genus Nocardioides.</title>
        <authorList>
            <person name="Zhang G."/>
        </authorList>
    </citation>
    <scope>NUCLEOTIDE SEQUENCE [LARGE SCALE GENOMIC DNA]</scope>
    <source>
        <strain evidence="14">zg-1050</strain>
    </source>
</reference>
<feature type="transmembrane region" description="Helical" evidence="12">
    <location>
        <begin position="185"/>
        <end position="206"/>
    </location>
</feature>
<dbReference type="PROSITE" id="PS00379">
    <property type="entry name" value="CDP_ALCOHOL_P_TRANSF"/>
    <property type="match status" value="1"/>
</dbReference>
<dbReference type="RefSeq" id="WP_173163689.1">
    <property type="nucleotide sequence ID" value="NZ_CP053716.1"/>
</dbReference>
<feature type="transmembrane region" description="Helical" evidence="12">
    <location>
        <begin position="137"/>
        <end position="159"/>
    </location>
</feature>
<dbReference type="Gene3D" id="1.20.120.1760">
    <property type="match status" value="1"/>
</dbReference>
<evidence type="ECO:0000313" key="13">
    <source>
        <dbReference type="EMBL" id="QKF06957.1"/>
    </source>
</evidence>
<dbReference type="GO" id="GO:0046474">
    <property type="term" value="P:glycerophospholipid biosynthetic process"/>
    <property type="evidence" value="ECO:0007669"/>
    <property type="project" value="TreeGrafter"/>
</dbReference>
<evidence type="ECO:0000256" key="5">
    <source>
        <dbReference type="ARBA" id="ARBA00022692"/>
    </source>
</evidence>
<dbReference type="Proteomes" id="UP000503297">
    <property type="component" value="Chromosome"/>
</dbReference>
<gene>
    <name evidence="13" type="ORF">HLV38_01580</name>
</gene>
<keyword evidence="10" id="KW-1208">Phospholipid metabolism</keyword>
<evidence type="ECO:0000313" key="14">
    <source>
        <dbReference type="Proteomes" id="UP000503297"/>
    </source>
</evidence>
<dbReference type="GO" id="GO:0016780">
    <property type="term" value="F:phosphotransferase activity, for other substituted phosphate groups"/>
    <property type="evidence" value="ECO:0007669"/>
    <property type="project" value="InterPro"/>
</dbReference>